<organism evidence="1 2">
    <name type="scientific">Pseudomonas grimontii</name>
    <dbReference type="NCBI Taxonomy" id="129847"/>
    <lineage>
        <taxon>Bacteria</taxon>
        <taxon>Pseudomonadati</taxon>
        <taxon>Pseudomonadota</taxon>
        <taxon>Gammaproteobacteria</taxon>
        <taxon>Pseudomonadales</taxon>
        <taxon>Pseudomonadaceae</taxon>
        <taxon>Pseudomonas</taxon>
    </lineage>
</organism>
<evidence type="ECO:0000313" key="2">
    <source>
        <dbReference type="Proteomes" id="UP000198740"/>
    </source>
</evidence>
<sequence length="47" mass="5413">MTRNELADLYLGYIDCLNQQDWNRLGDFVHPDVSYNAKAAIEQQLAV</sequence>
<reference evidence="1 2" key="1">
    <citation type="submission" date="2016-10" db="EMBL/GenBank/DDBJ databases">
        <authorList>
            <person name="Varghese N."/>
            <person name="Submissions S."/>
        </authorList>
    </citation>
    <scope>NUCLEOTIDE SEQUENCE [LARGE SCALE GENOMIC DNA]</scope>
    <source>
        <strain evidence="1 2">BS2976</strain>
    </source>
</reference>
<dbReference type="RefSeq" id="WP_390620726.1">
    <property type="nucleotide sequence ID" value="NZ_FNKM01000002.1"/>
</dbReference>
<gene>
    <name evidence="1" type="ORF">SAMN04490186_3820</name>
</gene>
<accession>A0ABY0TP10</accession>
<comment type="caution">
    <text evidence="1">The sequence shown here is derived from an EMBL/GenBank/DDBJ whole genome shotgun (WGS) entry which is preliminary data.</text>
</comment>
<dbReference type="SUPFAM" id="SSF54427">
    <property type="entry name" value="NTF2-like"/>
    <property type="match status" value="1"/>
</dbReference>
<evidence type="ECO:0008006" key="3">
    <source>
        <dbReference type="Google" id="ProtNLM"/>
    </source>
</evidence>
<proteinExistence type="predicted"/>
<dbReference type="Gene3D" id="3.10.450.50">
    <property type="match status" value="1"/>
</dbReference>
<keyword evidence="2" id="KW-1185">Reference proteome</keyword>
<dbReference type="EMBL" id="FNKM01000002">
    <property type="protein sequence ID" value="SDR18038.1"/>
    <property type="molecule type" value="Genomic_DNA"/>
</dbReference>
<protein>
    <recommendedName>
        <fullName evidence="3">Ester cyclase</fullName>
    </recommendedName>
</protein>
<name>A0ABY0TP10_9PSED</name>
<evidence type="ECO:0000313" key="1">
    <source>
        <dbReference type="EMBL" id="SDR18038.1"/>
    </source>
</evidence>
<dbReference type="Proteomes" id="UP000198740">
    <property type="component" value="Unassembled WGS sequence"/>
</dbReference>
<dbReference type="InterPro" id="IPR032710">
    <property type="entry name" value="NTF2-like_dom_sf"/>
</dbReference>